<dbReference type="STRING" id="1423770.FD29_GL001393"/>
<evidence type="ECO:0000313" key="3">
    <source>
        <dbReference type="EMBL" id="KRL42908.1"/>
    </source>
</evidence>
<dbReference type="InterPro" id="IPR005182">
    <property type="entry name" value="YdbS-like_PH"/>
</dbReference>
<evidence type="ECO:0000313" key="4">
    <source>
        <dbReference type="Proteomes" id="UP000050872"/>
    </source>
</evidence>
<dbReference type="Pfam" id="PF03703">
    <property type="entry name" value="bPH_2"/>
    <property type="match status" value="1"/>
</dbReference>
<accession>A0A0R1QED9</accession>
<dbReference type="AlphaFoldDB" id="A0A0R1QED9"/>
<feature type="transmembrane region" description="Helical" evidence="1">
    <location>
        <begin position="48"/>
        <end position="70"/>
    </location>
</feature>
<evidence type="ECO:0000259" key="2">
    <source>
        <dbReference type="Pfam" id="PF03703"/>
    </source>
</evidence>
<name>A0A0R1QED9_9LACO</name>
<dbReference type="OrthoDB" id="1750577at2"/>
<keyword evidence="1" id="KW-1133">Transmembrane helix</keyword>
<dbReference type="RefSeq" id="WP_057888736.1">
    <property type="nucleotide sequence ID" value="NZ_AZEZ01000097.1"/>
</dbReference>
<feature type="transmembrane region" description="Helical" evidence="1">
    <location>
        <begin position="20"/>
        <end position="42"/>
    </location>
</feature>
<evidence type="ECO:0000256" key="1">
    <source>
        <dbReference type="SAM" id="Phobius"/>
    </source>
</evidence>
<sequence length="161" mass="18755">MNQIEKLPREIKFIWRLNAYLDFTFLLLVTVGIFIWQLLAPIGMKQPLTWSFIVLLIISIITLLIELALVNYHWNFWTYLIDERHVELHHGFFFRKQTIIPIARVQNVTLKQGPFLRLKNLQKVEIVTAAGSSKIDGLLSSQADVLKELIMKLAQEAQNDL</sequence>
<keyword evidence="4" id="KW-1185">Reference proteome</keyword>
<keyword evidence="1" id="KW-0812">Transmembrane</keyword>
<gene>
    <name evidence="3" type="ORF">FD29_GL001393</name>
</gene>
<dbReference type="EMBL" id="AZEZ01000097">
    <property type="protein sequence ID" value="KRL42908.1"/>
    <property type="molecule type" value="Genomic_DNA"/>
</dbReference>
<dbReference type="PANTHER" id="PTHR34473:SF2">
    <property type="entry name" value="UPF0699 TRANSMEMBRANE PROTEIN YDBT"/>
    <property type="match status" value="1"/>
</dbReference>
<comment type="caution">
    <text evidence="3">The sequence shown here is derived from an EMBL/GenBank/DDBJ whole genome shotgun (WGS) entry which is preliminary data.</text>
</comment>
<organism evidence="3 4">
    <name type="scientific">Companilactobacillus mindensis DSM 14500</name>
    <dbReference type="NCBI Taxonomy" id="1423770"/>
    <lineage>
        <taxon>Bacteria</taxon>
        <taxon>Bacillati</taxon>
        <taxon>Bacillota</taxon>
        <taxon>Bacilli</taxon>
        <taxon>Lactobacillales</taxon>
        <taxon>Lactobacillaceae</taxon>
        <taxon>Companilactobacillus</taxon>
    </lineage>
</organism>
<proteinExistence type="predicted"/>
<feature type="domain" description="YdbS-like PH" evidence="2">
    <location>
        <begin position="74"/>
        <end position="149"/>
    </location>
</feature>
<keyword evidence="1" id="KW-0472">Membrane</keyword>
<protein>
    <recommendedName>
        <fullName evidence="2">YdbS-like PH domain-containing protein</fullName>
    </recommendedName>
</protein>
<reference evidence="3 4" key="1">
    <citation type="journal article" date="2015" name="Genome Announc.">
        <title>Expanding the biotechnology potential of lactobacilli through comparative genomics of 213 strains and associated genera.</title>
        <authorList>
            <person name="Sun Z."/>
            <person name="Harris H.M."/>
            <person name="McCann A."/>
            <person name="Guo C."/>
            <person name="Argimon S."/>
            <person name="Zhang W."/>
            <person name="Yang X."/>
            <person name="Jeffery I.B."/>
            <person name="Cooney J.C."/>
            <person name="Kagawa T.F."/>
            <person name="Liu W."/>
            <person name="Song Y."/>
            <person name="Salvetti E."/>
            <person name="Wrobel A."/>
            <person name="Rasinkangas P."/>
            <person name="Parkhill J."/>
            <person name="Rea M.C."/>
            <person name="O'Sullivan O."/>
            <person name="Ritari J."/>
            <person name="Douillard F.P."/>
            <person name="Paul Ross R."/>
            <person name="Yang R."/>
            <person name="Briner A.E."/>
            <person name="Felis G.E."/>
            <person name="de Vos W.M."/>
            <person name="Barrangou R."/>
            <person name="Klaenhammer T.R."/>
            <person name="Caufield P.W."/>
            <person name="Cui Y."/>
            <person name="Zhang H."/>
            <person name="O'Toole P.W."/>
        </authorList>
    </citation>
    <scope>NUCLEOTIDE SEQUENCE [LARGE SCALE GENOMIC DNA]</scope>
    <source>
        <strain evidence="3 4">DSM 14500</strain>
    </source>
</reference>
<dbReference type="Proteomes" id="UP000050872">
    <property type="component" value="Unassembled WGS sequence"/>
</dbReference>
<dbReference type="PANTHER" id="PTHR34473">
    <property type="entry name" value="UPF0699 TRANSMEMBRANE PROTEIN YDBS"/>
    <property type="match status" value="1"/>
</dbReference>
<dbReference type="PATRIC" id="fig|1423770.3.peg.1429"/>